<organism evidence="2 3">
    <name type="scientific">Suillus placidus</name>
    <dbReference type="NCBI Taxonomy" id="48579"/>
    <lineage>
        <taxon>Eukaryota</taxon>
        <taxon>Fungi</taxon>
        <taxon>Dikarya</taxon>
        <taxon>Basidiomycota</taxon>
        <taxon>Agaricomycotina</taxon>
        <taxon>Agaricomycetes</taxon>
        <taxon>Agaricomycetidae</taxon>
        <taxon>Boletales</taxon>
        <taxon>Suillineae</taxon>
        <taxon>Suillaceae</taxon>
        <taxon>Suillus</taxon>
    </lineage>
</organism>
<sequence length="1285" mass="141669">MRRALVQAVRDNNGLKRTSDATRQWQELIVGPISIASNAIAAPVLIVTEALDESGEENSQEQILRLLAGKLNTSTSQLAELPANFCILVTSRPLEDLGRALHTPSHVRHISLDDVPQTVTSSSHFKTLAQKSDGLFEWARLTCEYIKGTNRVGMDPKGRFNAVVAGRSADIMPEEEHEEGIPIFHSVMGQIIASVEPLPMPALTAMRLHFPQEACDYKVGRVIGPLGSLLTGITDSHAPIRPIHASFYDFLTDKSRSHNFFVDTSSVQNDLAFASLRVMERGLRFNICSLENSYLPNSSIPDLEKRIKDSILAELSYSCRFWGTHIGATSFESSLAKEVEAFFDGERLLWWLEALALMKGLSRPAQSLPSIADWFEGRADYTHVSDAARDTQRFVRTFAATILRSTPHLYLSAFPFAPIQSSIFLKFAAKRFQLLYCDGVECESEGEMGECDLTAPCRSPPQSLPSGSPTGSLGTIHSIASTTSMSAGSRSIAFVPPLRTIPSLSDLGSDSANADELPPPAYDSPQQQTPPGRKRKQNLSLLFIYREAQGSPFHCMRVTRSYEVIQCLQISTASSPSHLPDHSFSLSLDLSNILSSNNVVINQVTTISATWPCSPLTELWSAPLRPSQSARTSFGATSTGDCTSMNAVSAFVSRNLSNVLHVQVIVPDDPPPLELLCGHVSQSPAGLELSPHLTRSLDNFNYEAADVHHTKQPPSASTAHAASQPSPLQWLINDHRDQWTVISRKIEGQEHVWVAISDRVPRVGPPPISLGKRSNRSFDCGVLQDNDWTLNSDYWESRKPHRAYIPLAPDTHCFPAGHWISAAWALGRDWGTSGSDGWCLTPESYSNILETRNNVETLLHAITATYGPKHIYPTPPPLYLPWLESSFSSEEELAAALGEARRQVLDQYGFIAYHLARDHQWRSRPDLIPVVTRLENTGLVKCSYWGAIIDPAHINFEEICSLLEDGVPIHYQWHPADVGPLDPCSLRAEDYDDIIRARNQAPLLKKTDKPRVSGILSAPVRSLPSRFAVVPQGVQEIDNMLGDLSELIAGPPTFLNNIIFPNTLPEPTATGTLVTSFRAGVKIARDLFLNSSASPADSIPFLLQSGAEYRVFTPPDRSALNPDGCGPSPPYLNTCHTHAGINLKTREYWSKYERNSLVLPPSLPAPCQALIRTPPLGDVSDGGWDDSVTMADIGILIGQSPDGAESCWPPHDVWSTSSRWKGFWSESDEIWFQSQLANLSSANLEAPKNRREWKRFFHPRLTTPDARRSTPGSEAFSRQLLGRLG</sequence>
<dbReference type="PANTHER" id="PTHR10039:SF14">
    <property type="entry name" value="NACHT DOMAIN-CONTAINING PROTEIN"/>
    <property type="match status" value="1"/>
</dbReference>
<dbReference type="PANTHER" id="PTHR10039">
    <property type="entry name" value="AMELOGENIN"/>
    <property type="match status" value="1"/>
</dbReference>
<evidence type="ECO:0000313" key="3">
    <source>
        <dbReference type="Proteomes" id="UP000714275"/>
    </source>
</evidence>
<evidence type="ECO:0000256" key="1">
    <source>
        <dbReference type="SAM" id="MobiDB-lite"/>
    </source>
</evidence>
<dbReference type="EMBL" id="JABBWD010000054">
    <property type="protein sequence ID" value="KAG1772206.1"/>
    <property type="molecule type" value="Genomic_DNA"/>
</dbReference>
<reference evidence="2" key="1">
    <citation type="journal article" date="2020" name="New Phytol.">
        <title>Comparative genomics reveals dynamic genome evolution in host specialist ectomycorrhizal fungi.</title>
        <authorList>
            <person name="Lofgren L.A."/>
            <person name="Nguyen N.H."/>
            <person name="Vilgalys R."/>
            <person name="Ruytinx J."/>
            <person name="Liao H.L."/>
            <person name="Branco S."/>
            <person name="Kuo A."/>
            <person name="LaButti K."/>
            <person name="Lipzen A."/>
            <person name="Andreopoulos W."/>
            <person name="Pangilinan J."/>
            <person name="Riley R."/>
            <person name="Hundley H."/>
            <person name="Na H."/>
            <person name="Barry K."/>
            <person name="Grigoriev I.V."/>
            <person name="Stajich J.E."/>
            <person name="Kennedy P.G."/>
        </authorList>
    </citation>
    <scope>NUCLEOTIDE SEQUENCE</scope>
    <source>
        <strain evidence="2">DOB743</strain>
    </source>
</reference>
<dbReference type="Proteomes" id="UP000714275">
    <property type="component" value="Unassembled WGS sequence"/>
</dbReference>
<accession>A0A9P6ZMF3</accession>
<dbReference type="OrthoDB" id="3267051at2759"/>
<feature type="region of interest" description="Disordered" evidence="1">
    <location>
        <begin position="505"/>
        <end position="534"/>
    </location>
</feature>
<proteinExistence type="predicted"/>
<gene>
    <name evidence="2" type="ORF">EV702DRAFT_1246600</name>
</gene>
<keyword evidence="3" id="KW-1185">Reference proteome</keyword>
<comment type="caution">
    <text evidence="2">The sequence shown here is derived from an EMBL/GenBank/DDBJ whole genome shotgun (WGS) entry which is preliminary data.</text>
</comment>
<name>A0A9P6ZMF3_9AGAM</name>
<evidence type="ECO:0000313" key="2">
    <source>
        <dbReference type="EMBL" id="KAG1772206.1"/>
    </source>
</evidence>
<protein>
    <submittedName>
        <fullName evidence="2">Uncharacterized protein</fullName>
    </submittedName>
</protein>